<dbReference type="HAMAP" id="MF_00369">
    <property type="entry name" value="Ribosomal_eL21"/>
    <property type="match status" value="1"/>
</dbReference>
<gene>
    <name evidence="5" type="primary">rpl21e</name>
    <name evidence="7" type="ORF">ILBEGJOJ_00025</name>
</gene>
<proteinExistence type="inferred from homology"/>
<dbReference type="AlphaFoldDB" id="A0A7G9YTG1"/>
<organism evidence="7">
    <name type="scientific">Candidatus Methanophagaceae archaeon ANME-1 ERB6</name>
    <dbReference type="NCBI Taxonomy" id="2759912"/>
    <lineage>
        <taxon>Archaea</taxon>
        <taxon>Methanobacteriati</taxon>
        <taxon>Methanobacteriota</taxon>
        <taxon>Stenosarchaea group</taxon>
        <taxon>Methanomicrobia</taxon>
        <taxon>Candidatus Methanophagales</taxon>
        <taxon>Candidatus Methanophagaceae</taxon>
    </lineage>
</organism>
<dbReference type="SUPFAM" id="SSF50104">
    <property type="entry name" value="Translation proteins SH3-like domain"/>
    <property type="match status" value="1"/>
</dbReference>
<accession>A0A7G9YTG1</accession>
<dbReference type="InterPro" id="IPR018259">
    <property type="entry name" value="Ribosomal_eL21_CS"/>
</dbReference>
<dbReference type="Pfam" id="PF01157">
    <property type="entry name" value="Ribosomal_L21e"/>
    <property type="match status" value="1"/>
</dbReference>
<dbReference type="PANTHER" id="PTHR20981">
    <property type="entry name" value="60S RIBOSOMAL PROTEIN L21"/>
    <property type="match status" value="1"/>
</dbReference>
<dbReference type="GO" id="GO:1990904">
    <property type="term" value="C:ribonucleoprotein complex"/>
    <property type="evidence" value="ECO:0007669"/>
    <property type="project" value="UniProtKB-KW"/>
</dbReference>
<dbReference type="NCBIfam" id="NF003303">
    <property type="entry name" value="PRK04306.1"/>
    <property type="match status" value="1"/>
</dbReference>
<dbReference type="GO" id="GO:0006412">
    <property type="term" value="P:translation"/>
    <property type="evidence" value="ECO:0007669"/>
    <property type="project" value="UniProtKB-UniRule"/>
</dbReference>
<feature type="region of interest" description="Disordered" evidence="6">
    <location>
        <begin position="1"/>
        <end position="28"/>
    </location>
</feature>
<comment type="similarity">
    <text evidence="1 5">Belongs to the eukaryotic ribosomal protein eL21 family.</text>
</comment>
<evidence type="ECO:0000256" key="1">
    <source>
        <dbReference type="ARBA" id="ARBA00008427"/>
    </source>
</evidence>
<evidence type="ECO:0000256" key="3">
    <source>
        <dbReference type="ARBA" id="ARBA00023274"/>
    </source>
</evidence>
<feature type="compositionally biased region" description="Basic residues" evidence="6">
    <location>
        <begin position="1"/>
        <end position="22"/>
    </location>
</feature>
<dbReference type="InterPro" id="IPR036948">
    <property type="entry name" value="Ribosomal_eL21_sf"/>
</dbReference>
<dbReference type="InterPro" id="IPR008991">
    <property type="entry name" value="Translation_prot_SH3-like_sf"/>
</dbReference>
<dbReference type="PROSITE" id="PS01171">
    <property type="entry name" value="RIBOSOMAL_L21E"/>
    <property type="match status" value="1"/>
</dbReference>
<protein>
    <recommendedName>
        <fullName evidence="4 5">Large ribosomal subunit protein eL21</fullName>
    </recommendedName>
</protein>
<evidence type="ECO:0000256" key="6">
    <source>
        <dbReference type="SAM" id="MobiDB-lite"/>
    </source>
</evidence>
<name>A0A7G9YTG1_9EURY</name>
<dbReference type="GO" id="GO:0005840">
    <property type="term" value="C:ribosome"/>
    <property type="evidence" value="ECO:0007669"/>
    <property type="project" value="UniProtKB-KW"/>
</dbReference>
<dbReference type="Gene3D" id="2.30.30.70">
    <property type="entry name" value="Ribosomal protein L21"/>
    <property type="match status" value="1"/>
</dbReference>
<dbReference type="InterPro" id="IPR022856">
    <property type="entry name" value="Ribosomal_eL21_arc"/>
</dbReference>
<dbReference type="EMBL" id="MT631465">
    <property type="protein sequence ID" value="QNO51295.1"/>
    <property type="molecule type" value="Genomic_DNA"/>
</dbReference>
<keyword evidence="3 5" id="KW-0687">Ribonucleoprotein</keyword>
<dbReference type="FunFam" id="2.30.30.70:FF:000001">
    <property type="entry name" value="60S ribosomal protein L21"/>
    <property type="match status" value="1"/>
</dbReference>
<dbReference type="InterPro" id="IPR001147">
    <property type="entry name" value="Ribosomal_eL21"/>
</dbReference>
<keyword evidence="2 5" id="KW-0689">Ribosomal protein</keyword>
<evidence type="ECO:0000256" key="5">
    <source>
        <dbReference type="HAMAP-Rule" id="MF_00369"/>
    </source>
</evidence>
<evidence type="ECO:0000313" key="7">
    <source>
        <dbReference type="EMBL" id="QNO51295.1"/>
    </source>
</evidence>
<evidence type="ECO:0000256" key="4">
    <source>
        <dbReference type="ARBA" id="ARBA00035219"/>
    </source>
</evidence>
<reference evidence="7" key="1">
    <citation type="submission" date="2020-06" db="EMBL/GenBank/DDBJ databases">
        <title>Unique genomic features of the anaerobic methanotrophic archaea.</title>
        <authorList>
            <person name="Chadwick G.L."/>
            <person name="Skennerton C.T."/>
            <person name="Laso-Perez R."/>
            <person name="Leu A.O."/>
            <person name="Speth D.R."/>
            <person name="Yu H."/>
            <person name="Morgan-Lang C."/>
            <person name="Hatzenpichler R."/>
            <person name="Goudeau D."/>
            <person name="Malmstrom R."/>
            <person name="Brazelton W.J."/>
            <person name="Woyke T."/>
            <person name="Hallam S.J."/>
            <person name="Tyson G.W."/>
            <person name="Wegener G."/>
            <person name="Boetius A."/>
            <person name="Orphan V."/>
        </authorList>
    </citation>
    <scope>NUCLEOTIDE SEQUENCE</scope>
</reference>
<evidence type="ECO:0000256" key="2">
    <source>
        <dbReference type="ARBA" id="ARBA00022980"/>
    </source>
</evidence>
<sequence>MARSHGERKRTRKKLSKPKRARGLSPISKAIQQFEPGESVHIRIDPSVHKGMPHQRFHGMTGKVIGERGRAFIVEISDGKRKRKKVKELFIRAEHLSPQIQSPPIIGNSQQPIGR</sequence>
<dbReference type="GO" id="GO:0003735">
    <property type="term" value="F:structural constituent of ribosome"/>
    <property type="evidence" value="ECO:0007669"/>
    <property type="project" value="InterPro"/>
</dbReference>